<sequence length="330" mass="34908">MLDDPTPVALGDAVSISGLTVSYGTTTALRDAHLHIPAGTTTALVGESGSGKSTLALAASRLLPPDASITAGSVRVGETDLAALTGRPLREARGSVAAYLAQDASVALNPVLRVGGQIAEVHRVRHGAGRREAAALAEQNLADVGIPDPARVARRYPHELSGGMRQRAVIAIALAFRPRLLIADEPTTALDTTVQADILALVGRLQRQCGLTVLWITHDMSVVAEIADRVAVMYGGRIVEQADVLTLFESPAHPYTRALLRCFQEGRTARPKQILAAINGSPPVGGVPDGCPFHPRCPKADDSRCRTLLPEPRPIARDRQAACHHLEFTS</sequence>
<dbReference type="Pfam" id="PF00005">
    <property type="entry name" value="ABC_tran"/>
    <property type="match status" value="1"/>
</dbReference>
<dbReference type="PROSITE" id="PS00211">
    <property type="entry name" value="ABC_TRANSPORTER_1"/>
    <property type="match status" value="1"/>
</dbReference>
<evidence type="ECO:0000256" key="4">
    <source>
        <dbReference type="ARBA" id="ARBA00022475"/>
    </source>
</evidence>
<dbReference type="CDD" id="cd03257">
    <property type="entry name" value="ABC_NikE_OppD_transporters"/>
    <property type="match status" value="1"/>
</dbReference>
<gene>
    <name evidence="9" type="ORF">DN051_41625</name>
</gene>
<evidence type="ECO:0000256" key="2">
    <source>
        <dbReference type="ARBA" id="ARBA00005417"/>
    </source>
</evidence>
<dbReference type="InterPro" id="IPR050388">
    <property type="entry name" value="ABC_Ni/Peptide_Import"/>
</dbReference>
<dbReference type="InterPro" id="IPR003439">
    <property type="entry name" value="ABC_transporter-like_ATP-bd"/>
</dbReference>
<dbReference type="GO" id="GO:0016887">
    <property type="term" value="F:ATP hydrolysis activity"/>
    <property type="evidence" value="ECO:0007669"/>
    <property type="project" value="InterPro"/>
</dbReference>
<comment type="subcellular location">
    <subcellularLocation>
        <location evidence="1">Cell membrane</location>
        <topology evidence="1">Peripheral membrane protein</topology>
    </subcellularLocation>
</comment>
<dbReference type="Pfam" id="PF08352">
    <property type="entry name" value="oligo_HPY"/>
    <property type="match status" value="1"/>
</dbReference>
<evidence type="ECO:0000256" key="7">
    <source>
        <dbReference type="ARBA" id="ARBA00023136"/>
    </source>
</evidence>
<reference evidence="10" key="1">
    <citation type="submission" date="2018-06" db="EMBL/GenBank/DDBJ databases">
        <authorList>
            <person name="Li K."/>
        </authorList>
    </citation>
    <scope>NUCLEOTIDE SEQUENCE [LARGE SCALE GENOMIC DNA]</scope>
    <source>
        <strain evidence="10">ZFG47</strain>
        <plasmid evidence="10">unnamed1</plasmid>
    </source>
</reference>
<comment type="similarity">
    <text evidence="2">Belongs to the ABC transporter superfamily.</text>
</comment>
<keyword evidence="3" id="KW-0813">Transport</keyword>
<evidence type="ECO:0000259" key="8">
    <source>
        <dbReference type="PROSITE" id="PS50893"/>
    </source>
</evidence>
<protein>
    <submittedName>
        <fullName evidence="9">ABC transporter ATP-binding protein</fullName>
    </submittedName>
</protein>
<dbReference type="PANTHER" id="PTHR43297:SF2">
    <property type="entry name" value="DIPEPTIDE TRANSPORT ATP-BINDING PROTEIN DPPD"/>
    <property type="match status" value="1"/>
</dbReference>
<organism evidence="9 10">
    <name type="scientific">Streptomyces cadmiisoli</name>
    <dbReference type="NCBI Taxonomy" id="2184053"/>
    <lineage>
        <taxon>Bacteria</taxon>
        <taxon>Bacillati</taxon>
        <taxon>Actinomycetota</taxon>
        <taxon>Actinomycetes</taxon>
        <taxon>Kitasatosporales</taxon>
        <taxon>Streptomycetaceae</taxon>
        <taxon>Streptomyces</taxon>
        <taxon>Streptomyces aurantiacus group</taxon>
    </lineage>
</organism>
<evidence type="ECO:0000256" key="5">
    <source>
        <dbReference type="ARBA" id="ARBA00022741"/>
    </source>
</evidence>
<keyword evidence="10" id="KW-1185">Reference proteome</keyword>
<evidence type="ECO:0000313" key="9">
    <source>
        <dbReference type="EMBL" id="AWW43122.1"/>
    </source>
</evidence>
<dbReference type="Gene3D" id="3.40.50.300">
    <property type="entry name" value="P-loop containing nucleotide triphosphate hydrolases"/>
    <property type="match status" value="1"/>
</dbReference>
<keyword evidence="7" id="KW-0472">Membrane</keyword>
<dbReference type="AlphaFoldDB" id="A0A2Z4JD82"/>
<dbReference type="KEGG" id="scad:DN051_41625"/>
<dbReference type="GO" id="GO:0005886">
    <property type="term" value="C:plasma membrane"/>
    <property type="evidence" value="ECO:0007669"/>
    <property type="project" value="UniProtKB-SubCell"/>
</dbReference>
<dbReference type="InterPro" id="IPR017871">
    <property type="entry name" value="ABC_transporter-like_CS"/>
</dbReference>
<keyword evidence="5" id="KW-0547">Nucleotide-binding</keyword>
<evidence type="ECO:0000313" key="10">
    <source>
        <dbReference type="Proteomes" id="UP000249616"/>
    </source>
</evidence>
<dbReference type="GO" id="GO:0015833">
    <property type="term" value="P:peptide transport"/>
    <property type="evidence" value="ECO:0007669"/>
    <property type="project" value="InterPro"/>
</dbReference>
<dbReference type="EMBL" id="CP030074">
    <property type="protein sequence ID" value="AWW43122.1"/>
    <property type="molecule type" value="Genomic_DNA"/>
</dbReference>
<keyword evidence="9" id="KW-0614">Plasmid</keyword>
<dbReference type="Proteomes" id="UP000249616">
    <property type="component" value="Plasmid unnamed1"/>
</dbReference>
<dbReference type="InterPro" id="IPR013563">
    <property type="entry name" value="Oligopep_ABC_C"/>
</dbReference>
<dbReference type="GO" id="GO:0005524">
    <property type="term" value="F:ATP binding"/>
    <property type="evidence" value="ECO:0007669"/>
    <property type="project" value="UniProtKB-KW"/>
</dbReference>
<evidence type="ECO:0000256" key="3">
    <source>
        <dbReference type="ARBA" id="ARBA00022448"/>
    </source>
</evidence>
<feature type="domain" description="ABC transporter" evidence="8">
    <location>
        <begin position="14"/>
        <end position="260"/>
    </location>
</feature>
<dbReference type="SMART" id="SM00382">
    <property type="entry name" value="AAA"/>
    <property type="match status" value="1"/>
</dbReference>
<proteinExistence type="inferred from homology"/>
<name>A0A2Z4JD82_9ACTN</name>
<accession>A0A2Z4JD82</accession>
<keyword evidence="6 9" id="KW-0067">ATP-binding</keyword>
<dbReference type="PROSITE" id="PS50893">
    <property type="entry name" value="ABC_TRANSPORTER_2"/>
    <property type="match status" value="1"/>
</dbReference>
<dbReference type="InterPro" id="IPR003593">
    <property type="entry name" value="AAA+_ATPase"/>
</dbReference>
<geneLocation type="plasmid" evidence="9 10">
    <name>unnamed1</name>
</geneLocation>
<evidence type="ECO:0000256" key="1">
    <source>
        <dbReference type="ARBA" id="ARBA00004202"/>
    </source>
</evidence>
<evidence type="ECO:0000256" key="6">
    <source>
        <dbReference type="ARBA" id="ARBA00022840"/>
    </source>
</evidence>
<keyword evidence="4" id="KW-1003">Cell membrane</keyword>
<dbReference type="SUPFAM" id="SSF52540">
    <property type="entry name" value="P-loop containing nucleoside triphosphate hydrolases"/>
    <property type="match status" value="1"/>
</dbReference>
<dbReference type="InterPro" id="IPR027417">
    <property type="entry name" value="P-loop_NTPase"/>
</dbReference>
<dbReference type="NCBIfam" id="TIGR01727">
    <property type="entry name" value="oligo_HPY"/>
    <property type="match status" value="1"/>
</dbReference>
<dbReference type="PANTHER" id="PTHR43297">
    <property type="entry name" value="OLIGOPEPTIDE TRANSPORT ATP-BINDING PROTEIN APPD"/>
    <property type="match status" value="1"/>
</dbReference>